<evidence type="ECO:0000256" key="2">
    <source>
        <dbReference type="ARBA" id="ARBA00022472"/>
    </source>
</evidence>
<evidence type="ECO:0000256" key="3">
    <source>
        <dbReference type="ARBA" id="ARBA00022946"/>
    </source>
</evidence>
<name>A0A0A8Z215_ARUDO</name>
<dbReference type="PANTHER" id="PTHR13068:SF39">
    <property type="entry name" value="OS02G0749900 PROTEIN"/>
    <property type="match status" value="1"/>
</dbReference>
<dbReference type="GO" id="GO:0006353">
    <property type="term" value="P:DNA-templated transcription termination"/>
    <property type="evidence" value="ECO:0007669"/>
    <property type="project" value="UniProtKB-KW"/>
</dbReference>
<dbReference type="GO" id="GO:0003676">
    <property type="term" value="F:nucleic acid binding"/>
    <property type="evidence" value="ECO:0007669"/>
    <property type="project" value="InterPro"/>
</dbReference>
<keyword evidence="2" id="KW-0806">Transcription termination</keyword>
<evidence type="ECO:0000256" key="1">
    <source>
        <dbReference type="ARBA" id="ARBA00007692"/>
    </source>
</evidence>
<dbReference type="InterPro" id="IPR003690">
    <property type="entry name" value="MTERF"/>
</dbReference>
<evidence type="ECO:0000313" key="4">
    <source>
        <dbReference type="EMBL" id="JAD28902.1"/>
    </source>
</evidence>
<sequence>MVARAEELGVPRNSRMFRHALRTICNVTPESISGKIDFLRNILGCSEAEVAVCKSPRILSLSEDNLGRTVEFLKVQVGLEPSYIVRRPGMLLNSLQRRLLPRHYAIKVLKVKGLVKENIDFYSVACMPEKRFTEKFLDCHKESVPGLAGAYAAACAGQVPHKMEL</sequence>
<keyword evidence="2" id="KW-0804">Transcription</keyword>
<dbReference type="SMART" id="SM00733">
    <property type="entry name" value="Mterf"/>
    <property type="match status" value="2"/>
</dbReference>
<keyword evidence="2" id="KW-0805">Transcription regulation</keyword>
<accession>A0A0A8Z215</accession>
<dbReference type="AlphaFoldDB" id="A0A0A8Z215"/>
<dbReference type="Gene3D" id="1.25.70.10">
    <property type="entry name" value="Transcription termination factor 3, mitochondrial"/>
    <property type="match status" value="1"/>
</dbReference>
<reference evidence="4" key="1">
    <citation type="submission" date="2014-09" db="EMBL/GenBank/DDBJ databases">
        <authorList>
            <person name="Magalhaes I.L.F."/>
            <person name="Oliveira U."/>
            <person name="Santos F.R."/>
            <person name="Vidigal T.H.D.A."/>
            <person name="Brescovit A.D."/>
            <person name="Santos A.J."/>
        </authorList>
    </citation>
    <scope>NUCLEOTIDE SEQUENCE</scope>
    <source>
        <tissue evidence="4">Shoot tissue taken approximately 20 cm above the soil surface</tissue>
    </source>
</reference>
<keyword evidence="3" id="KW-0809">Transit peptide</keyword>
<proteinExistence type="inferred from homology"/>
<dbReference type="Pfam" id="PF02536">
    <property type="entry name" value="mTERF"/>
    <property type="match status" value="1"/>
</dbReference>
<comment type="similarity">
    <text evidence="1">Belongs to the mTERF family.</text>
</comment>
<organism evidence="4">
    <name type="scientific">Arundo donax</name>
    <name type="common">Giant reed</name>
    <name type="synonym">Donax arundinaceus</name>
    <dbReference type="NCBI Taxonomy" id="35708"/>
    <lineage>
        <taxon>Eukaryota</taxon>
        <taxon>Viridiplantae</taxon>
        <taxon>Streptophyta</taxon>
        <taxon>Embryophyta</taxon>
        <taxon>Tracheophyta</taxon>
        <taxon>Spermatophyta</taxon>
        <taxon>Magnoliopsida</taxon>
        <taxon>Liliopsida</taxon>
        <taxon>Poales</taxon>
        <taxon>Poaceae</taxon>
        <taxon>PACMAD clade</taxon>
        <taxon>Arundinoideae</taxon>
        <taxon>Arundineae</taxon>
        <taxon>Arundo</taxon>
    </lineage>
</organism>
<protein>
    <submittedName>
        <fullName evidence="4">Uncharacterized protein</fullName>
    </submittedName>
</protein>
<dbReference type="InterPro" id="IPR038538">
    <property type="entry name" value="MTERF_sf"/>
</dbReference>
<reference evidence="4" key="2">
    <citation type="journal article" date="2015" name="Data Brief">
        <title>Shoot transcriptome of the giant reed, Arundo donax.</title>
        <authorList>
            <person name="Barrero R.A."/>
            <person name="Guerrero F.D."/>
            <person name="Moolhuijzen P."/>
            <person name="Goolsby J.A."/>
            <person name="Tidwell J."/>
            <person name="Bellgard S.E."/>
            <person name="Bellgard M.I."/>
        </authorList>
    </citation>
    <scope>NUCLEOTIDE SEQUENCE</scope>
    <source>
        <tissue evidence="4">Shoot tissue taken approximately 20 cm above the soil surface</tissue>
    </source>
</reference>
<dbReference type="EMBL" id="GBRH01268993">
    <property type="protein sequence ID" value="JAD28902.1"/>
    <property type="molecule type" value="Transcribed_RNA"/>
</dbReference>
<dbReference type="PANTHER" id="PTHR13068">
    <property type="entry name" value="CGI-12 PROTEIN-RELATED"/>
    <property type="match status" value="1"/>
</dbReference>